<proteinExistence type="predicted"/>
<dbReference type="RefSeq" id="WP_005683305.1">
    <property type="nucleotide sequence ID" value="NZ_ADNC01000007.1"/>
</dbReference>
<gene>
    <name evidence="2" type="ORF">MALL_0524</name>
</gene>
<protein>
    <submittedName>
        <fullName evidence="2">Phosphotransferase enzyme family protein</fullName>
    </submittedName>
</protein>
<evidence type="ECO:0000259" key="1">
    <source>
        <dbReference type="Pfam" id="PF01636"/>
    </source>
</evidence>
<dbReference type="OrthoDB" id="9803871at2"/>
<dbReference type="AlphaFoldDB" id="D4XVP9"/>
<dbReference type="PANTHER" id="PTHR40086:SF1">
    <property type="entry name" value="CELL CYCLE REGULATOR CCRZ"/>
    <property type="match status" value="1"/>
</dbReference>
<keyword evidence="2" id="KW-0808">Transferase</keyword>
<evidence type="ECO:0000313" key="2">
    <source>
        <dbReference type="EMBL" id="EFF41608.1"/>
    </source>
</evidence>
<organism evidence="2 3">
    <name type="scientific">Mycoplasmopsis alligatoris A21JP2</name>
    <dbReference type="NCBI Taxonomy" id="747682"/>
    <lineage>
        <taxon>Bacteria</taxon>
        <taxon>Bacillati</taxon>
        <taxon>Mycoplasmatota</taxon>
        <taxon>Mycoplasmoidales</taxon>
        <taxon>Metamycoplasmataceae</taxon>
        <taxon>Mycoplasmopsis</taxon>
    </lineage>
</organism>
<dbReference type="Gene3D" id="3.90.1200.10">
    <property type="match status" value="1"/>
</dbReference>
<evidence type="ECO:0000313" key="3">
    <source>
        <dbReference type="Proteomes" id="UP000004757"/>
    </source>
</evidence>
<reference evidence="2 3" key="1">
    <citation type="submission" date="2010-03" db="EMBL/GenBank/DDBJ databases">
        <authorList>
            <person name="Glass J.I."/>
            <person name="Benders G.A."/>
            <person name="Durkin A.S."/>
            <person name="Farmerie W.G."/>
            <person name="Hlavinka K."/>
            <person name="Hostetler J."/>
            <person name="Jackson J."/>
            <person name="May M.A."/>
            <person name="Miller R.H."/>
            <person name="Paralanov V."/>
            <person name="Radune D."/>
            <person name="Szczypinski B."/>
            <person name="Brown D.R."/>
        </authorList>
    </citation>
    <scope>NUCLEOTIDE SEQUENCE [LARGE SCALE GENOMIC DNA]</scope>
    <source>
        <strain evidence="2 3">A21JP2</strain>
    </source>
</reference>
<dbReference type="InterPro" id="IPR052077">
    <property type="entry name" value="CcrZ_PhaseVar_Mediator"/>
</dbReference>
<dbReference type="STRING" id="747682.MALL_0524"/>
<dbReference type="InterPro" id="IPR002575">
    <property type="entry name" value="Aminoglycoside_PTrfase"/>
</dbReference>
<sequence length="246" mass="29606">MKTKINGGFTNISYKDGDKFYQEKILTGFNHKIDYSILEKFGFVPKLLNNNLENITWDFVDGQQPEPSEENLKIIANQLYELHNSKTKFPSSNHAARVKKYRQIINEKKLNIPVLNDYFKRVNNILAKSKKDVPLHNDLWTRNMIKKDGKIFFIDWEYATMGDRHFDLAYFICSSELNQEQEKIFLEEYHNYWEDYLIQQKILVNYLVVLWVNAQEKKPFDEKFYIEQIYKLDKLYQEKKANKEFQ</sequence>
<feature type="domain" description="Aminoglycoside phosphotransferase" evidence="1">
    <location>
        <begin position="57"/>
        <end position="193"/>
    </location>
</feature>
<dbReference type="Proteomes" id="UP000004757">
    <property type="component" value="Unassembled WGS sequence"/>
</dbReference>
<dbReference type="GO" id="GO:0016740">
    <property type="term" value="F:transferase activity"/>
    <property type="evidence" value="ECO:0007669"/>
    <property type="project" value="UniProtKB-KW"/>
</dbReference>
<keyword evidence="3" id="KW-1185">Reference proteome</keyword>
<accession>D4XVP9</accession>
<dbReference type="SUPFAM" id="SSF56112">
    <property type="entry name" value="Protein kinase-like (PK-like)"/>
    <property type="match status" value="1"/>
</dbReference>
<name>D4XVP9_9BACT</name>
<dbReference type="Pfam" id="PF01636">
    <property type="entry name" value="APH"/>
    <property type="match status" value="1"/>
</dbReference>
<dbReference type="eggNOG" id="COG0510">
    <property type="taxonomic scope" value="Bacteria"/>
</dbReference>
<dbReference type="EMBL" id="ADNC01000007">
    <property type="protein sequence ID" value="EFF41608.1"/>
    <property type="molecule type" value="Genomic_DNA"/>
</dbReference>
<comment type="caution">
    <text evidence="2">The sequence shown here is derived from an EMBL/GenBank/DDBJ whole genome shotgun (WGS) entry which is preliminary data.</text>
</comment>
<dbReference type="PANTHER" id="PTHR40086">
    <property type="entry name" value="PHOSPHOTRANSFERASE YTMP-RELATED"/>
    <property type="match status" value="1"/>
</dbReference>
<dbReference type="InterPro" id="IPR011009">
    <property type="entry name" value="Kinase-like_dom_sf"/>
</dbReference>